<keyword evidence="7" id="KW-1185">Reference proteome</keyword>
<evidence type="ECO:0000256" key="4">
    <source>
        <dbReference type="SAM" id="Phobius"/>
    </source>
</evidence>
<reference evidence="6 7" key="1">
    <citation type="submission" date="2019-03" db="EMBL/GenBank/DDBJ databases">
        <title>Genomic Encyclopedia of Type Strains, Phase IV (KMG-IV): sequencing the most valuable type-strain genomes for metagenomic binning, comparative biology and taxonomic classification.</title>
        <authorList>
            <person name="Goeker M."/>
        </authorList>
    </citation>
    <scope>NUCLEOTIDE SEQUENCE [LARGE SCALE GENOMIC DNA]</scope>
    <source>
        <strain evidence="6 7">DSM 21944</strain>
    </source>
</reference>
<dbReference type="Gene3D" id="3.30.70.270">
    <property type="match status" value="1"/>
</dbReference>
<feature type="transmembrane region" description="Helical" evidence="4">
    <location>
        <begin position="116"/>
        <end position="145"/>
    </location>
</feature>
<dbReference type="Pfam" id="PF00990">
    <property type="entry name" value="GGDEF"/>
    <property type="match status" value="1"/>
</dbReference>
<evidence type="ECO:0000256" key="1">
    <source>
        <dbReference type="ARBA" id="ARBA00001946"/>
    </source>
</evidence>
<evidence type="ECO:0000313" key="6">
    <source>
        <dbReference type="EMBL" id="TCT01441.1"/>
    </source>
</evidence>
<dbReference type="OrthoDB" id="9803824at2"/>
<evidence type="ECO:0000256" key="3">
    <source>
        <dbReference type="ARBA" id="ARBA00034247"/>
    </source>
</evidence>
<dbReference type="InterPro" id="IPR000160">
    <property type="entry name" value="GGDEF_dom"/>
</dbReference>
<evidence type="ECO:0000313" key="7">
    <source>
        <dbReference type="Proteomes" id="UP000294599"/>
    </source>
</evidence>
<proteinExistence type="predicted"/>
<keyword evidence="4" id="KW-1133">Transmembrane helix</keyword>
<evidence type="ECO:0000259" key="5">
    <source>
        <dbReference type="PROSITE" id="PS50887"/>
    </source>
</evidence>
<dbReference type="SMART" id="SM00267">
    <property type="entry name" value="GGDEF"/>
    <property type="match status" value="1"/>
</dbReference>
<dbReference type="PANTHER" id="PTHR45138">
    <property type="entry name" value="REGULATORY COMPONENTS OF SENSORY TRANSDUCTION SYSTEM"/>
    <property type="match status" value="1"/>
</dbReference>
<dbReference type="GO" id="GO:0005886">
    <property type="term" value="C:plasma membrane"/>
    <property type="evidence" value="ECO:0007669"/>
    <property type="project" value="TreeGrafter"/>
</dbReference>
<keyword evidence="4" id="KW-0812">Transmembrane</keyword>
<dbReference type="GO" id="GO:0043709">
    <property type="term" value="P:cell adhesion involved in single-species biofilm formation"/>
    <property type="evidence" value="ECO:0007669"/>
    <property type="project" value="TreeGrafter"/>
</dbReference>
<comment type="caution">
    <text evidence="6">The sequence shown here is derived from an EMBL/GenBank/DDBJ whole genome shotgun (WGS) entry which is preliminary data.</text>
</comment>
<dbReference type="FunFam" id="3.30.70.270:FF:000001">
    <property type="entry name" value="Diguanylate cyclase domain protein"/>
    <property type="match status" value="1"/>
</dbReference>
<dbReference type="CDD" id="cd01949">
    <property type="entry name" value="GGDEF"/>
    <property type="match status" value="1"/>
</dbReference>
<dbReference type="NCBIfam" id="TIGR00254">
    <property type="entry name" value="GGDEF"/>
    <property type="match status" value="1"/>
</dbReference>
<dbReference type="AlphaFoldDB" id="A0A4R3LMZ2"/>
<evidence type="ECO:0000256" key="2">
    <source>
        <dbReference type="ARBA" id="ARBA00012528"/>
    </source>
</evidence>
<dbReference type="InterPro" id="IPR050469">
    <property type="entry name" value="Diguanylate_Cyclase"/>
</dbReference>
<keyword evidence="4" id="KW-0472">Membrane</keyword>
<name>A0A4R3LMZ2_9GAMM</name>
<feature type="transmembrane region" description="Helical" evidence="4">
    <location>
        <begin position="88"/>
        <end position="109"/>
    </location>
</feature>
<dbReference type="InterPro" id="IPR043128">
    <property type="entry name" value="Rev_trsase/Diguanyl_cyclase"/>
</dbReference>
<dbReference type="EC" id="2.7.7.65" evidence="2"/>
<protein>
    <recommendedName>
        <fullName evidence="2">diguanylate cyclase</fullName>
        <ecNumber evidence="2">2.7.7.65</ecNumber>
    </recommendedName>
</protein>
<dbReference type="SUPFAM" id="SSF55073">
    <property type="entry name" value="Nucleotide cyclase"/>
    <property type="match status" value="1"/>
</dbReference>
<comment type="cofactor">
    <cofactor evidence="1">
        <name>Mg(2+)</name>
        <dbReference type="ChEBI" id="CHEBI:18420"/>
    </cofactor>
</comment>
<feature type="transmembrane region" description="Helical" evidence="4">
    <location>
        <begin position="59"/>
        <end position="82"/>
    </location>
</feature>
<feature type="transmembrane region" description="Helical" evidence="4">
    <location>
        <begin position="160"/>
        <end position="178"/>
    </location>
</feature>
<feature type="domain" description="GGDEF" evidence="5">
    <location>
        <begin position="246"/>
        <end position="373"/>
    </location>
</feature>
<comment type="catalytic activity">
    <reaction evidence="3">
        <text>2 GTP = 3',3'-c-di-GMP + 2 diphosphate</text>
        <dbReference type="Rhea" id="RHEA:24898"/>
        <dbReference type="ChEBI" id="CHEBI:33019"/>
        <dbReference type="ChEBI" id="CHEBI:37565"/>
        <dbReference type="ChEBI" id="CHEBI:58805"/>
        <dbReference type="EC" id="2.7.7.65"/>
    </reaction>
</comment>
<dbReference type="GO" id="GO:0052621">
    <property type="term" value="F:diguanylate cyclase activity"/>
    <property type="evidence" value="ECO:0007669"/>
    <property type="project" value="UniProtKB-EC"/>
</dbReference>
<gene>
    <name evidence="6" type="ORF">EDC25_101311</name>
</gene>
<dbReference type="PANTHER" id="PTHR45138:SF9">
    <property type="entry name" value="DIGUANYLATE CYCLASE DGCM-RELATED"/>
    <property type="match status" value="1"/>
</dbReference>
<dbReference type="Proteomes" id="UP000294599">
    <property type="component" value="Unassembled WGS sequence"/>
</dbReference>
<feature type="transmembrane region" description="Helical" evidence="4">
    <location>
        <begin position="185"/>
        <end position="203"/>
    </location>
</feature>
<dbReference type="PROSITE" id="PS50887">
    <property type="entry name" value="GGDEF"/>
    <property type="match status" value="1"/>
</dbReference>
<dbReference type="EMBL" id="SMAF01000001">
    <property type="protein sequence ID" value="TCT01441.1"/>
    <property type="molecule type" value="Genomic_DNA"/>
</dbReference>
<dbReference type="InterPro" id="IPR029787">
    <property type="entry name" value="Nucleotide_cyclase"/>
</dbReference>
<accession>A0A4R3LMZ2</accession>
<sequence length="373" mass="40827">MDDDRRSPVRVGDQACLALGRRAMRRRRRARTRPAQAAGLAAGTRRVFRQLQTRMQEDFRLGVIALCGLVSVAALGGFSVYRFVRGDIALGVVDFALVLTIIAAGVHAWRSGDSRIAGLMMIVANTIGCVVVAALAGFTGLFWAYNAVVMNFFLGDRHPAVFASMALVIVIAFLPLPGVEPAQRLSFCATCALVSLYAFVFAARASRQAVRLERLAVRDPLTGVRNRRLFDLDLPRAVHDARAGRSTPALAVLDLDHFKRINDRHGHDAGDRTLVGFTRILQAGLRQDDRLYRVGGEEFVLLLKDVQVAGLTVLIEHLLTLTRTRLRSPDGPVTVSIGAALLRPDEDSSEWLARADKAMYEAKTRRDCGVISG</sequence>
<dbReference type="RefSeq" id="WP_123522917.1">
    <property type="nucleotide sequence ID" value="NZ_JBHMFH010000001.1"/>
</dbReference>
<organism evidence="6 7">
    <name type="scientific">Pseudofulvimonas gallinarii</name>
    <dbReference type="NCBI Taxonomy" id="634155"/>
    <lineage>
        <taxon>Bacteria</taxon>
        <taxon>Pseudomonadati</taxon>
        <taxon>Pseudomonadota</taxon>
        <taxon>Gammaproteobacteria</taxon>
        <taxon>Lysobacterales</taxon>
        <taxon>Rhodanobacteraceae</taxon>
        <taxon>Pseudofulvimonas</taxon>
    </lineage>
</organism>
<dbReference type="GO" id="GO:1902201">
    <property type="term" value="P:negative regulation of bacterial-type flagellum-dependent cell motility"/>
    <property type="evidence" value="ECO:0007669"/>
    <property type="project" value="TreeGrafter"/>
</dbReference>